<name>E2NIF7_9BACE</name>
<evidence type="ECO:0000313" key="5">
    <source>
        <dbReference type="EMBL" id="EEF88308.1"/>
    </source>
</evidence>
<keyword evidence="2 5" id="KW-0328">Glycosyltransferase</keyword>
<dbReference type="GO" id="GO:0016757">
    <property type="term" value="F:glycosyltransferase activity"/>
    <property type="evidence" value="ECO:0007669"/>
    <property type="project" value="UniProtKB-KW"/>
</dbReference>
<keyword evidence="4" id="KW-0812">Transmembrane</keyword>
<dbReference type="Pfam" id="PF13641">
    <property type="entry name" value="Glyco_tranf_2_3"/>
    <property type="match status" value="1"/>
</dbReference>
<dbReference type="Gene3D" id="3.90.550.10">
    <property type="entry name" value="Spore Coat Polysaccharide Biosynthesis Protein SpsA, Chain A"/>
    <property type="match status" value="1"/>
</dbReference>
<protein>
    <submittedName>
        <fullName evidence="5">Glycosyltransferase, group 2 family protein</fullName>
        <ecNumber evidence="5">2.4.-.-</ecNumber>
    </submittedName>
</protein>
<feature type="transmembrane region" description="Helical" evidence="4">
    <location>
        <begin position="363"/>
        <end position="382"/>
    </location>
</feature>
<keyword evidence="4" id="KW-0472">Membrane</keyword>
<comment type="caution">
    <text evidence="5">The sequence shown here is derived from an EMBL/GenBank/DDBJ whole genome shotgun (WGS) entry which is preliminary data.</text>
</comment>
<evidence type="ECO:0000256" key="4">
    <source>
        <dbReference type="SAM" id="Phobius"/>
    </source>
</evidence>
<dbReference type="HOGENOM" id="CLU_023978_5_1_10"/>
<dbReference type="AlphaFoldDB" id="E2NIF7"/>
<dbReference type="CDD" id="cd06423">
    <property type="entry name" value="CESA_like"/>
    <property type="match status" value="1"/>
</dbReference>
<feature type="transmembrane region" description="Helical" evidence="4">
    <location>
        <begin position="339"/>
        <end position="356"/>
    </location>
</feature>
<dbReference type="PANTHER" id="PTHR43630">
    <property type="entry name" value="POLY-BETA-1,6-N-ACETYL-D-GLUCOSAMINE SYNTHASE"/>
    <property type="match status" value="1"/>
</dbReference>
<feature type="transmembrane region" description="Helical" evidence="4">
    <location>
        <begin position="315"/>
        <end position="333"/>
    </location>
</feature>
<proteinExistence type="inferred from homology"/>
<dbReference type="Proteomes" id="UP000003711">
    <property type="component" value="Unassembled WGS sequence"/>
</dbReference>
<reference evidence="5 6" key="2">
    <citation type="submission" date="2009-01" db="EMBL/GenBank/DDBJ databases">
        <title>Draft genome sequence of Bacteroides cellulosilyticus (DSM 14838).</title>
        <authorList>
            <person name="Sudarsanam P."/>
            <person name="Ley R."/>
            <person name="Guruge J."/>
            <person name="Turnbaugh P.J."/>
            <person name="Mahowald M."/>
            <person name="Liep D."/>
            <person name="Gordon J."/>
        </authorList>
    </citation>
    <scope>NUCLEOTIDE SEQUENCE [LARGE SCALE GENOMIC DNA]</scope>
    <source>
        <strain evidence="5 6">DSM 14838</strain>
    </source>
</reference>
<dbReference type="EC" id="2.4.-.-" evidence="5"/>
<evidence type="ECO:0000313" key="6">
    <source>
        <dbReference type="Proteomes" id="UP000003711"/>
    </source>
</evidence>
<evidence type="ECO:0000256" key="3">
    <source>
        <dbReference type="ARBA" id="ARBA00022679"/>
    </source>
</evidence>
<dbReference type="PANTHER" id="PTHR43630:SF1">
    <property type="entry name" value="POLY-BETA-1,6-N-ACETYL-D-GLUCOSAMINE SYNTHASE"/>
    <property type="match status" value="1"/>
</dbReference>
<keyword evidence="4" id="KW-1133">Transmembrane helix</keyword>
<gene>
    <name evidence="5" type="ORF">BACCELL_04090</name>
</gene>
<comment type="similarity">
    <text evidence="1">Belongs to the glycosyltransferase 2 family.</text>
</comment>
<evidence type="ECO:0000256" key="1">
    <source>
        <dbReference type="ARBA" id="ARBA00006739"/>
    </source>
</evidence>
<dbReference type="EMBL" id="ACCH01000308">
    <property type="protein sequence ID" value="EEF88308.1"/>
    <property type="molecule type" value="Genomic_DNA"/>
</dbReference>
<reference evidence="5 6" key="1">
    <citation type="submission" date="2008-12" db="EMBL/GenBank/DDBJ databases">
        <authorList>
            <person name="Fulton L."/>
            <person name="Clifton S."/>
            <person name="Fulton B."/>
            <person name="Xu J."/>
            <person name="Minx P."/>
            <person name="Pepin K.H."/>
            <person name="Johnson M."/>
            <person name="Bhonagiri V."/>
            <person name="Nash W.E."/>
            <person name="Mardis E.R."/>
            <person name="Wilson R.K."/>
        </authorList>
    </citation>
    <scope>NUCLEOTIDE SEQUENCE [LARGE SCALE GENOMIC DNA]</scope>
    <source>
        <strain evidence="5 6">DSM 14838</strain>
    </source>
</reference>
<accession>E2NIF7</accession>
<keyword evidence="3 5" id="KW-0808">Transferase</keyword>
<organism evidence="5 6">
    <name type="scientific">Bacteroides cellulosilyticus DSM 14838</name>
    <dbReference type="NCBI Taxonomy" id="537012"/>
    <lineage>
        <taxon>Bacteria</taxon>
        <taxon>Pseudomonadati</taxon>
        <taxon>Bacteroidota</taxon>
        <taxon>Bacteroidia</taxon>
        <taxon>Bacteroidales</taxon>
        <taxon>Bacteroidaceae</taxon>
        <taxon>Bacteroides</taxon>
    </lineage>
</organism>
<evidence type="ECO:0000256" key="2">
    <source>
        <dbReference type="ARBA" id="ARBA00022676"/>
    </source>
</evidence>
<dbReference type="SUPFAM" id="SSF53448">
    <property type="entry name" value="Nucleotide-diphospho-sugar transferases"/>
    <property type="match status" value="1"/>
</dbReference>
<sequence length="399" mass="46650">MWHYLHKILILEQVLLIFDWILYVLFAINILYLLVYSLASLRRKPDKPVLAKEYKRFALLIAAYKEDVVIMDTVQACLAQDYPSDKYDVVVISDHMQPSTNNKLRALPIKLLQVDFEKSTNTKSLKAALEYLDKDSYDVALIIDADNVINSSYLVELNNAFGNPEVQVVQTHRIAKNLNTNMAYLDAISEEINNSIFRLGHVNLGMSAALIGSGMAFEYPLFYKAMMSNTSVGGFDRVLEMKLLFHRVFFHYLPDTYVLDEKIQKTKNFYQQRRRWLSAQYYSLGEFVHHLIPAIRDRKWDFCDKLFQQASFSRLLLLGFTFIFSVCFSIWFPALAYKWWGIFGLLLLALVIAIPRRFWKWRLAKAICFVPYSFLLMFFNLFRLKEANKKFIHTAHGVE</sequence>
<dbReference type="InterPro" id="IPR029044">
    <property type="entry name" value="Nucleotide-diphossugar_trans"/>
</dbReference>
<feature type="transmembrane region" description="Helical" evidence="4">
    <location>
        <begin position="20"/>
        <end position="39"/>
    </location>
</feature>